<gene>
    <name evidence="1" type="ORF">CEXT_307431</name>
</gene>
<comment type="caution">
    <text evidence="1">The sequence shown here is derived from an EMBL/GenBank/DDBJ whole genome shotgun (WGS) entry which is preliminary data.</text>
</comment>
<evidence type="ECO:0000313" key="2">
    <source>
        <dbReference type="Proteomes" id="UP001054945"/>
    </source>
</evidence>
<organism evidence="1 2">
    <name type="scientific">Caerostris extrusa</name>
    <name type="common">Bark spider</name>
    <name type="synonym">Caerostris bankana</name>
    <dbReference type="NCBI Taxonomy" id="172846"/>
    <lineage>
        <taxon>Eukaryota</taxon>
        <taxon>Metazoa</taxon>
        <taxon>Ecdysozoa</taxon>
        <taxon>Arthropoda</taxon>
        <taxon>Chelicerata</taxon>
        <taxon>Arachnida</taxon>
        <taxon>Araneae</taxon>
        <taxon>Araneomorphae</taxon>
        <taxon>Entelegynae</taxon>
        <taxon>Araneoidea</taxon>
        <taxon>Araneidae</taxon>
        <taxon>Caerostris</taxon>
    </lineage>
</organism>
<reference evidence="1 2" key="1">
    <citation type="submission" date="2021-06" db="EMBL/GenBank/DDBJ databases">
        <title>Caerostris extrusa draft genome.</title>
        <authorList>
            <person name="Kono N."/>
            <person name="Arakawa K."/>
        </authorList>
    </citation>
    <scope>NUCLEOTIDE SEQUENCE [LARGE SCALE GENOMIC DNA]</scope>
</reference>
<name>A0AAV4XAM2_CAEEX</name>
<dbReference type="EMBL" id="BPLR01000102">
    <property type="protein sequence ID" value="GIY92140.1"/>
    <property type="molecule type" value="Genomic_DNA"/>
</dbReference>
<proteinExistence type="predicted"/>
<accession>A0AAV4XAM2</accession>
<dbReference type="Proteomes" id="UP001054945">
    <property type="component" value="Unassembled WGS sequence"/>
</dbReference>
<keyword evidence="2" id="KW-1185">Reference proteome</keyword>
<evidence type="ECO:0000313" key="1">
    <source>
        <dbReference type="EMBL" id="GIY92140.1"/>
    </source>
</evidence>
<sequence length="97" mass="11124">MSQFRCKLCILGGIEFDVKAHCLNTLSREEQFYGNDFGGQPNRTNDPEAYPAIPFKRVIGKPEEQFYGNDSGGQTEPQPMIQLILQFHLQTGHWKTY</sequence>
<protein>
    <submittedName>
        <fullName evidence="1">Uncharacterized protein</fullName>
    </submittedName>
</protein>
<dbReference type="AlphaFoldDB" id="A0AAV4XAM2"/>